<evidence type="ECO:0000256" key="1">
    <source>
        <dbReference type="ARBA" id="ARBA00004412"/>
    </source>
</evidence>
<evidence type="ECO:0000313" key="15">
    <source>
        <dbReference type="Ensembl" id="ENSCGRP00001009790.1"/>
    </source>
</evidence>
<evidence type="ECO:0000256" key="6">
    <source>
        <dbReference type="ARBA" id="ARBA00022553"/>
    </source>
</evidence>
<keyword evidence="7" id="KW-0254">Endocytosis</keyword>
<evidence type="ECO:0000256" key="8">
    <source>
        <dbReference type="ARBA" id="ARBA00022753"/>
    </source>
</evidence>
<feature type="region of interest" description="Disordered" evidence="12">
    <location>
        <begin position="315"/>
        <end position="374"/>
    </location>
</feature>
<dbReference type="GO" id="GO:0008083">
    <property type="term" value="F:growth factor activity"/>
    <property type="evidence" value="ECO:0007669"/>
    <property type="project" value="InterPro"/>
</dbReference>
<dbReference type="FunFam" id="1.20.5.340:FF:000022">
    <property type="entry name" value="Rabaptin, RAB GTPase-binding effector protein 1"/>
    <property type="match status" value="1"/>
</dbReference>
<keyword evidence="9" id="KW-0653">Protein transport</keyword>
<gene>
    <name evidence="15" type="primary">Rabep1</name>
</gene>
<evidence type="ECO:0000259" key="14">
    <source>
        <dbReference type="Pfam" id="PF09311"/>
    </source>
</evidence>
<proteinExistence type="inferred from homology"/>
<evidence type="ECO:0000256" key="7">
    <source>
        <dbReference type="ARBA" id="ARBA00022583"/>
    </source>
</evidence>
<accession>A0A8C2LZE2</accession>
<dbReference type="AlphaFoldDB" id="A0A8C2LZE2"/>
<feature type="coiled-coil region" evidence="11">
    <location>
        <begin position="18"/>
        <end position="286"/>
    </location>
</feature>
<reference evidence="15" key="2">
    <citation type="submission" date="2025-09" db="UniProtKB">
        <authorList>
            <consortium name="Ensembl"/>
        </authorList>
    </citation>
    <scope>IDENTIFICATION</scope>
</reference>
<feature type="domain" description="Rabaptin coiled-coil" evidence="13">
    <location>
        <begin position="9"/>
        <end position="495"/>
    </location>
</feature>
<dbReference type="InterPro" id="IPR003914">
    <property type="entry name" value="Rabaptin"/>
</dbReference>
<dbReference type="Pfam" id="PF03528">
    <property type="entry name" value="Rabaptin"/>
    <property type="match status" value="1"/>
</dbReference>
<dbReference type="InterPro" id="IPR015390">
    <property type="entry name" value="Rabaptin_Rab5-bd_dom"/>
</dbReference>
<dbReference type="GO" id="GO:0005096">
    <property type="term" value="F:GTPase activator activity"/>
    <property type="evidence" value="ECO:0007669"/>
    <property type="project" value="InterPro"/>
</dbReference>
<dbReference type="GO" id="GO:0005769">
    <property type="term" value="C:early endosome"/>
    <property type="evidence" value="ECO:0007669"/>
    <property type="project" value="UniProtKB-SubCell"/>
</dbReference>
<keyword evidence="8" id="KW-0967">Endosome</keyword>
<dbReference type="GO" id="GO:0015031">
    <property type="term" value="P:protein transport"/>
    <property type="evidence" value="ECO:0007669"/>
    <property type="project" value="UniProtKB-KW"/>
</dbReference>
<keyword evidence="10 11" id="KW-0175">Coiled coil</keyword>
<evidence type="ECO:0000259" key="13">
    <source>
        <dbReference type="Pfam" id="PF03528"/>
    </source>
</evidence>
<feature type="compositionally biased region" description="Basic and acidic residues" evidence="12">
    <location>
        <begin position="336"/>
        <end position="345"/>
    </location>
</feature>
<evidence type="ECO:0000256" key="10">
    <source>
        <dbReference type="ARBA" id="ARBA00023054"/>
    </source>
</evidence>
<keyword evidence="4" id="KW-0813">Transport</keyword>
<keyword evidence="5" id="KW-0963">Cytoplasm</keyword>
<sequence length="822" mass="94513">MAQPGPAPQPDVSLQQRVAELEKINAEFLRAQQQLEQEFNQKRAKFKELYLAKEEDLKRQNAVLQAAQDDLGHLRTQLWEAQAEMENIKAIATVSENTKQEAIDEVKRQWREEVASLQAVMKETVRDYEHQFHLRLEQERAQWAQYRESAEREIADLRRRLSEGQEEENLENEMKKAQEDAEKLRSVVMPMEKEIAALKDKLTEAEEKIKELEASKVKELNHYLEAEKSCRTDLEMYVAVLNTQKSVLQEDAEKLRKELHEVCHLLEQERQQHNQLKHTWQKANDQFLESQRLLMRDMQRMEIVLTSEQLRQVEELKKKDQEEDEQQRLSKRKDYKKTDTEEEVKIPVVCALTQDESSTPLSNEEEHLDSTHGSVHSLDADLLLPSGDPFSKSDSDMFKDGLRRAQSTDSLGTSSSLQSKALGYNYKAKSAGNLDESDFGPLVGADSVSENFDTVSLGSLQMPSGFMLTKDQERAIKAMTPEQEETASLLSSVTQGMETAYVSPSGYRLVSETEWNLLQKEVKKLQVMLRQANDQLEKTMKEKQELEDFIKQNTEDSSHQISALVLRAQASEVLLEELQQSFSQAKRDVQEQMAVLMQSREQVSEELVRLQKDNDSLQGKHSLHVSLQLAEDFILPDTVEVLRELVLKYRENIVHVRTAADHMEEKLKAEILFLKEQIQAEQCLKENLEETLQLEIENCKEEIASISSLKAELERIKVEKGQLESTLREKSQQLESLQEIKVNLEEQLKKETAAKATVEQLMFEEKNKAQRLQTELDVSEQVQRDFVKLSQTLQVRCLGRPSVGGGTNEVGDFQLPLPLISA</sequence>
<dbReference type="Ensembl" id="ENSCGRT00001014009.1">
    <property type="protein sequence ID" value="ENSCGRP00001009790.1"/>
    <property type="gene ID" value="ENSCGRG00001011784.1"/>
</dbReference>
<dbReference type="Gene3D" id="1.20.5.730">
    <property type="entry name" value="Single helix bin"/>
    <property type="match status" value="1"/>
</dbReference>
<dbReference type="GO" id="GO:0006893">
    <property type="term" value="P:Golgi to plasma membrane transport"/>
    <property type="evidence" value="ECO:0007669"/>
    <property type="project" value="TreeGrafter"/>
</dbReference>
<feature type="domain" description="Rabaptin GTPase-Rab5 binding" evidence="14">
    <location>
        <begin position="518"/>
        <end position="796"/>
    </location>
</feature>
<dbReference type="PRINTS" id="PR01432">
    <property type="entry name" value="RABAPTIN"/>
</dbReference>
<evidence type="ECO:0000256" key="5">
    <source>
        <dbReference type="ARBA" id="ARBA00022490"/>
    </source>
</evidence>
<organism evidence="15 16">
    <name type="scientific">Cricetulus griseus</name>
    <name type="common">Chinese hamster</name>
    <name type="synonym">Cricetulus barabensis griseus</name>
    <dbReference type="NCBI Taxonomy" id="10029"/>
    <lineage>
        <taxon>Eukaryota</taxon>
        <taxon>Metazoa</taxon>
        <taxon>Chordata</taxon>
        <taxon>Craniata</taxon>
        <taxon>Vertebrata</taxon>
        <taxon>Euteleostomi</taxon>
        <taxon>Mammalia</taxon>
        <taxon>Eutheria</taxon>
        <taxon>Euarchontoglires</taxon>
        <taxon>Glires</taxon>
        <taxon>Rodentia</taxon>
        <taxon>Myomorpha</taxon>
        <taxon>Muroidea</taxon>
        <taxon>Cricetidae</taxon>
        <taxon>Cricetinae</taxon>
        <taxon>Cricetulus</taxon>
    </lineage>
</organism>
<name>A0A8C2LZE2_CRIGR</name>
<dbReference type="GO" id="GO:0006897">
    <property type="term" value="P:endocytosis"/>
    <property type="evidence" value="ECO:0007669"/>
    <property type="project" value="UniProtKB-KW"/>
</dbReference>
<comment type="similarity">
    <text evidence="3">Belongs to the rabaptin family.</text>
</comment>
<feature type="coiled-coil region" evidence="11">
    <location>
        <begin position="664"/>
        <end position="775"/>
    </location>
</feature>
<evidence type="ECO:0000256" key="2">
    <source>
        <dbReference type="ARBA" id="ARBA00004496"/>
    </source>
</evidence>
<dbReference type="GO" id="GO:0030139">
    <property type="term" value="C:endocytic vesicle"/>
    <property type="evidence" value="ECO:0007669"/>
    <property type="project" value="TreeGrafter"/>
</dbReference>
<dbReference type="InterPro" id="IPR018514">
    <property type="entry name" value="Rabaptin_CC"/>
</dbReference>
<evidence type="ECO:0000256" key="11">
    <source>
        <dbReference type="SAM" id="Coils"/>
    </source>
</evidence>
<comment type="subcellular location">
    <subcellularLocation>
        <location evidence="2">Cytoplasm</location>
    </subcellularLocation>
    <subcellularLocation>
        <location evidence="1">Early endosome</location>
    </subcellularLocation>
</comment>
<evidence type="ECO:0000313" key="16">
    <source>
        <dbReference type="Proteomes" id="UP000694386"/>
    </source>
</evidence>
<dbReference type="Proteomes" id="UP000694386">
    <property type="component" value="Unplaced"/>
</dbReference>
<dbReference type="SUPFAM" id="SSF103652">
    <property type="entry name" value="G protein-binding domain"/>
    <property type="match status" value="2"/>
</dbReference>
<keyword evidence="6" id="KW-0597">Phosphoprotein</keyword>
<evidence type="ECO:0000256" key="4">
    <source>
        <dbReference type="ARBA" id="ARBA00022448"/>
    </source>
</evidence>
<protein>
    <submittedName>
        <fullName evidence="15">Rabaptin, RAB GTPase binding effector protein 1</fullName>
    </submittedName>
</protein>
<reference evidence="15" key="1">
    <citation type="submission" date="2025-08" db="UniProtKB">
        <authorList>
            <consortium name="Ensembl"/>
        </authorList>
    </citation>
    <scope>IDENTIFICATION</scope>
</reference>
<feature type="coiled-coil region" evidence="11">
    <location>
        <begin position="515"/>
        <end position="620"/>
    </location>
</feature>
<dbReference type="PANTHER" id="PTHR31179">
    <property type="entry name" value="RAB GTPASE-BINDING EFFECTOR PROTEIN"/>
    <property type="match status" value="1"/>
</dbReference>
<dbReference type="Gene3D" id="1.20.5.340">
    <property type="match status" value="1"/>
</dbReference>
<evidence type="ECO:0000256" key="9">
    <source>
        <dbReference type="ARBA" id="ARBA00022927"/>
    </source>
</evidence>
<evidence type="ECO:0000256" key="3">
    <source>
        <dbReference type="ARBA" id="ARBA00006603"/>
    </source>
</evidence>
<dbReference type="Pfam" id="PF09311">
    <property type="entry name" value="Rab5-bind"/>
    <property type="match status" value="1"/>
</dbReference>
<dbReference type="PANTHER" id="PTHR31179:SF5">
    <property type="entry name" value="RAB GTPASE-BINDING EFFECTOR PROTEIN 1"/>
    <property type="match status" value="1"/>
</dbReference>
<evidence type="ECO:0000256" key="12">
    <source>
        <dbReference type="SAM" id="MobiDB-lite"/>
    </source>
</evidence>